<keyword evidence="3" id="KW-1185">Reference proteome</keyword>
<accession>A0A1J7IP10</accession>
<reference evidence="2 3" key="1">
    <citation type="submission" date="2016-10" db="EMBL/GenBank/DDBJ databases">
        <title>Draft genome sequence of Coniochaeta ligniaria NRRL30616, a lignocellulolytic fungus for bioabatement of inhibitors in plant biomass hydrolysates.</title>
        <authorList>
            <consortium name="DOE Joint Genome Institute"/>
            <person name="Jimenez D.J."/>
            <person name="Hector R.E."/>
            <person name="Riley R."/>
            <person name="Sun H."/>
            <person name="Grigoriev I.V."/>
            <person name="Van Elsas J.D."/>
            <person name="Nichols N.N."/>
        </authorList>
    </citation>
    <scope>NUCLEOTIDE SEQUENCE [LARGE SCALE GENOMIC DNA]</scope>
    <source>
        <strain evidence="2 3">NRRL 30616</strain>
    </source>
</reference>
<dbReference type="InterPro" id="IPR016084">
    <property type="entry name" value="Haem_Oase-like_multi-hlx"/>
</dbReference>
<protein>
    <recommendedName>
        <fullName evidence="4">Heme oxygenase-like protein</fullName>
    </recommendedName>
</protein>
<dbReference type="AlphaFoldDB" id="A0A1J7IP10"/>
<feature type="region of interest" description="Disordered" evidence="1">
    <location>
        <begin position="399"/>
        <end position="419"/>
    </location>
</feature>
<dbReference type="InParanoid" id="A0A1J7IP10"/>
<evidence type="ECO:0000313" key="3">
    <source>
        <dbReference type="Proteomes" id="UP000182658"/>
    </source>
</evidence>
<dbReference type="EMBL" id="KV875098">
    <property type="protein sequence ID" value="OIW29214.1"/>
    <property type="molecule type" value="Genomic_DNA"/>
</dbReference>
<feature type="region of interest" description="Disordered" evidence="1">
    <location>
        <begin position="630"/>
        <end position="651"/>
    </location>
</feature>
<evidence type="ECO:0000256" key="1">
    <source>
        <dbReference type="SAM" id="MobiDB-lite"/>
    </source>
</evidence>
<evidence type="ECO:0000313" key="2">
    <source>
        <dbReference type="EMBL" id="OIW29214.1"/>
    </source>
</evidence>
<evidence type="ECO:0008006" key="4">
    <source>
        <dbReference type="Google" id="ProtNLM"/>
    </source>
</evidence>
<sequence>MTSLQDISFLVLVPAALFLLFFHREKWNPLTSAIGYTERNTQPTLAGHEKNKLLKPTTSPRLQAKLKARLDTYKDMYYKIQNLEDFPEILPWARKMLLSLLHEGLLMTRYKPVKIPGGSILDITEFDAGRLHELIDARQADVGHEFEAYIRRREAGGGPELFQDLEGARRHLKRSACWNYVDGSWLARTNQITTPFVLRGVTKNAWQIFSEELGDGDLEKNHVVLYRDLLRSVGVDLPGGDTADFIHPRHGMDDEGGWRLSVAQLLLSVFPNDFLPEILGFNLYYESPALSNYLANREMPEFGISPYYYALHISIDNPDSGHCAMALGNIVSFLKVVRETDIMSYENAWRRIQAGYVLGQTAEDKETVLHYEDQLVEFIYRKANIAEKIHCTSRARVGGRSLSSWSSSSSSNKRTDDNQGKDTFLAALADSKPWVYRGDSARSRLVREVTWKGRMFGAFTHDEVHVLRTWIDSLPPAAAEDSDPSLWAAAAYWDLVGEFQSVEKKFDPPRRDDVAVTHPVFPPMRAWDHLSPSPSLIAAALPGRFTSRAPLPVELILLAGGTTNPADTLHRDKLARVLVPLWFAHPCLLETVVSASPYKTTTPLVSLCLQLLRAEKGYMPEGSGIACMDEQHHQQQQTQKHTQRGLQNTSTSSPDLVTLGLHMVDRHDLVTPRPGCLGDVLPPCGQSDDAQVSEAVKFAYDLLSWAQRPIRNGTFLLGLSRAFLDLEVLVAGTEDLLDRKERGALQRMIERKLVGFDKCIVHLMEEGDGGRKYGEFVVGYETGRDELERLLM</sequence>
<dbReference type="Proteomes" id="UP000182658">
    <property type="component" value="Unassembled WGS sequence"/>
</dbReference>
<feature type="compositionally biased region" description="Low complexity" evidence="1">
    <location>
        <begin position="401"/>
        <end position="411"/>
    </location>
</feature>
<dbReference type="OrthoDB" id="10057598at2759"/>
<dbReference type="Gene3D" id="1.20.910.10">
    <property type="entry name" value="Heme oxygenase-like"/>
    <property type="match status" value="1"/>
</dbReference>
<organism evidence="2 3">
    <name type="scientific">Coniochaeta ligniaria NRRL 30616</name>
    <dbReference type="NCBI Taxonomy" id="1408157"/>
    <lineage>
        <taxon>Eukaryota</taxon>
        <taxon>Fungi</taxon>
        <taxon>Dikarya</taxon>
        <taxon>Ascomycota</taxon>
        <taxon>Pezizomycotina</taxon>
        <taxon>Sordariomycetes</taxon>
        <taxon>Sordariomycetidae</taxon>
        <taxon>Coniochaetales</taxon>
        <taxon>Coniochaetaceae</taxon>
        <taxon>Coniochaeta</taxon>
    </lineage>
</organism>
<name>A0A1J7IP10_9PEZI</name>
<gene>
    <name evidence="2" type="ORF">CONLIGDRAFT_618435</name>
</gene>
<dbReference type="STRING" id="1408157.A0A1J7IP10"/>
<proteinExistence type="predicted"/>
<dbReference type="Pfam" id="PF14518">
    <property type="entry name" value="Haem_oxygenas_2"/>
    <property type="match status" value="1"/>
</dbReference>
<dbReference type="SMART" id="SM01236">
    <property type="entry name" value="Haem_oxygenase_2"/>
    <property type="match status" value="1"/>
</dbReference>